<dbReference type="EMBL" id="VKHT01001662">
    <property type="protein sequence ID" value="MBB0247378.1"/>
    <property type="molecule type" value="Genomic_DNA"/>
</dbReference>
<dbReference type="Pfam" id="PF00296">
    <property type="entry name" value="Bac_luciferase"/>
    <property type="match status" value="1"/>
</dbReference>
<accession>A0A7W3Y483</accession>
<dbReference type="AlphaFoldDB" id="A0A7W3Y483"/>
<keyword evidence="4" id="KW-1185">Reference proteome</keyword>
<organism evidence="3 4">
    <name type="scientific">Streptomyces alkaliphilus</name>
    <dbReference type="NCBI Taxonomy" id="1472722"/>
    <lineage>
        <taxon>Bacteria</taxon>
        <taxon>Bacillati</taxon>
        <taxon>Actinomycetota</taxon>
        <taxon>Actinomycetes</taxon>
        <taxon>Kitasatosporales</taxon>
        <taxon>Streptomycetaceae</taxon>
        <taxon>Streptomyces</taxon>
    </lineage>
</organism>
<evidence type="ECO:0000313" key="4">
    <source>
        <dbReference type="Proteomes" id="UP000538929"/>
    </source>
</evidence>
<dbReference type="InterPro" id="IPR011251">
    <property type="entry name" value="Luciferase-like_dom"/>
</dbReference>
<protein>
    <submittedName>
        <fullName evidence="3">LLM class flavin-dependent oxidoreductase</fullName>
    </submittedName>
</protein>
<dbReference type="PANTHER" id="PTHR43244">
    <property type="match status" value="1"/>
</dbReference>
<dbReference type="Proteomes" id="UP000538929">
    <property type="component" value="Unassembled WGS sequence"/>
</dbReference>
<comment type="caution">
    <text evidence="3">The sequence shown here is derived from an EMBL/GenBank/DDBJ whole genome shotgun (WGS) entry which is preliminary data.</text>
</comment>
<dbReference type="Gene3D" id="3.20.20.30">
    <property type="entry name" value="Luciferase-like domain"/>
    <property type="match status" value="1"/>
</dbReference>
<gene>
    <name evidence="3" type="ORF">FNQ90_25455</name>
</gene>
<proteinExistence type="predicted"/>
<dbReference type="PANTHER" id="PTHR43244:SF1">
    <property type="entry name" value="5,10-METHYLENETETRAHYDROMETHANOPTERIN REDUCTASE"/>
    <property type="match status" value="1"/>
</dbReference>
<dbReference type="SUPFAM" id="SSF51679">
    <property type="entry name" value="Bacterial luciferase-like"/>
    <property type="match status" value="1"/>
</dbReference>
<sequence>MTVYGFHASHEQFAPGVLLDALRAAERAGFGAGMCSDHLAPWNTRQGHSGHAWTWLGAALQATDLSLGVVTSPGTRYHPVVLAQAMGTLGEMFPGRHWAALGSGEALNERVTGDPWPPKDERNSRLEFSVEVMRALFAGETVHAEDGPWPVREARLWTHPDPVPELYT</sequence>
<dbReference type="InterPro" id="IPR050564">
    <property type="entry name" value="F420-G6PD/mer"/>
</dbReference>
<dbReference type="InterPro" id="IPR036661">
    <property type="entry name" value="Luciferase-like_sf"/>
</dbReference>
<reference evidence="4" key="1">
    <citation type="submission" date="2019-10" db="EMBL/GenBank/DDBJ databases">
        <title>Streptomyces sp. nov., a novel actinobacterium isolated from alkaline environment.</title>
        <authorList>
            <person name="Golinska P."/>
        </authorList>
    </citation>
    <scope>NUCLEOTIDE SEQUENCE [LARGE SCALE GENOMIC DNA]</scope>
    <source>
        <strain evidence="4">DSM 42118</strain>
    </source>
</reference>
<dbReference type="GO" id="GO:0016705">
    <property type="term" value="F:oxidoreductase activity, acting on paired donors, with incorporation or reduction of molecular oxygen"/>
    <property type="evidence" value="ECO:0007669"/>
    <property type="project" value="InterPro"/>
</dbReference>
<name>A0A7W3Y483_9ACTN</name>
<evidence type="ECO:0000256" key="1">
    <source>
        <dbReference type="ARBA" id="ARBA00023002"/>
    </source>
</evidence>
<evidence type="ECO:0000313" key="3">
    <source>
        <dbReference type="EMBL" id="MBB0247378.1"/>
    </source>
</evidence>
<feature type="non-terminal residue" evidence="3">
    <location>
        <position position="168"/>
    </location>
</feature>
<evidence type="ECO:0000259" key="2">
    <source>
        <dbReference type="Pfam" id="PF00296"/>
    </source>
</evidence>
<feature type="domain" description="Luciferase-like" evidence="2">
    <location>
        <begin position="10"/>
        <end position="164"/>
    </location>
</feature>
<keyword evidence="1" id="KW-0560">Oxidoreductase</keyword>